<dbReference type="AlphaFoldDB" id="A0AAD7RY20"/>
<name>A0AAD7RY20_9TELE</name>
<organism evidence="6 7">
    <name type="scientific">Aldrovandia affinis</name>
    <dbReference type="NCBI Taxonomy" id="143900"/>
    <lineage>
        <taxon>Eukaryota</taxon>
        <taxon>Metazoa</taxon>
        <taxon>Chordata</taxon>
        <taxon>Craniata</taxon>
        <taxon>Vertebrata</taxon>
        <taxon>Euteleostomi</taxon>
        <taxon>Actinopterygii</taxon>
        <taxon>Neopterygii</taxon>
        <taxon>Teleostei</taxon>
        <taxon>Notacanthiformes</taxon>
        <taxon>Halosauridae</taxon>
        <taxon>Aldrovandia</taxon>
    </lineage>
</organism>
<evidence type="ECO:0000313" key="6">
    <source>
        <dbReference type="EMBL" id="KAJ8392506.1"/>
    </source>
</evidence>
<dbReference type="Pfam" id="PF03024">
    <property type="entry name" value="Folate_rec"/>
    <property type="match status" value="1"/>
</dbReference>
<dbReference type="GO" id="GO:0038023">
    <property type="term" value="F:signaling receptor activity"/>
    <property type="evidence" value="ECO:0007669"/>
    <property type="project" value="TreeGrafter"/>
</dbReference>
<keyword evidence="7" id="KW-1185">Reference proteome</keyword>
<reference evidence="6" key="1">
    <citation type="journal article" date="2023" name="Science">
        <title>Genome structures resolve the early diversification of teleost fishes.</title>
        <authorList>
            <person name="Parey E."/>
            <person name="Louis A."/>
            <person name="Montfort J."/>
            <person name="Bouchez O."/>
            <person name="Roques C."/>
            <person name="Iampietro C."/>
            <person name="Lluch J."/>
            <person name="Castinel A."/>
            <person name="Donnadieu C."/>
            <person name="Desvignes T."/>
            <person name="Floi Bucao C."/>
            <person name="Jouanno E."/>
            <person name="Wen M."/>
            <person name="Mejri S."/>
            <person name="Dirks R."/>
            <person name="Jansen H."/>
            <person name="Henkel C."/>
            <person name="Chen W.J."/>
            <person name="Zahm M."/>
            <person name="Cabau C."/>
            <person name="Klopp C."/>
            <person name="Thompson A.W."/>
            <person name="Robinson-Rechavi M."/>
            <person name="Braasch I."/>
            <person name="Lecointre G."/>
            <person name="Bobe J."/>
            <person name="Postlethwait J.H."/>
            <person name="Berthelot C."/>
            <person name="Roest Crollius H."/>
            <person name="Guiguen Y."/>
        </authorList>
    </citation>
    <scope>NUCLEOTIDE SEQUENCE</scope>
    <source>
        <strain evidence="6">NC1722</strain>
    </source>
</reference>
<keyword evidence="2 4" id="KW-0732">Signal</keyword>
<dbReference type="InterPro" id="IPR018143">
    <property type="entry name" value="Folate_rcpt-like"/>
</dbReference>
<sequence length="245" mass="27818">MRVYLAVVGAVLLLDLTLSLKDGCLSGRGQKGFPNPETTMKECLWYSKSSCCFGNFTEELISPVKRVENTTWDTCQQFSNRCELYMKRIECFYRCSPHAVHWMNPNYTAAFLHVPICVSFCDSWFDACKDDLTCAKNWLTDFKWDSDGNHCEHDCVPFSEMYTNGTDLCQSMWGSSFVPSSTEGHCLQINGQDEMVLNHILCPSSSSKNPSWIALDKRHKHWTLILGGGSHWTSELTTLDPGHEV</sequence>
<dbReference type="Proteomes" id="UP001221898">
    <property type="component" value="Unassembled WGS sequence"/>
</dbReference>
<protein>
    <recommendedName>
        <fullName evidence="5">Folate receptor-like domain-containing protein</fullName>
    </recommendedName>
</protein>
<dbReference type="GO" id="GO:1902444">
    <property type="term" value="F:riboflavin binding"/>
    <property type="evidence" value="ECO:0007669"/>
    <property type="project" value="TreeGrafter"/>
</dbReference>
<feature type="signal peptide" evidence="4">
    <location>
        <begin position="1"/>
        <end position="19"/>
    </location>
</feature>
<dbReference type="PANTHER" id="PTHR10517">
    <property type="entry name" value="FOLATE RECEPTOR"/>
    <property type="match status" value="1"/>
</dbReference>
<feature type="domain" description="Folate receptor-like" evidence="5">
    <location>
        <begin position="24"/>
        <end position="188"/>
    </location>
</feature>
<gene>
    <name evidence="6" type="ORF">AAFF_G00073840</name>
</gene>
<dbReference type="InterPro" id="IPR004269">
    <property type="entry name" value="Folate_rcpt"/>
</dbReference>
<keyword evidence="3" id="KW-1015">Disulfide bond</keyword>
<dbReference type="EMBL" id="JAINUG010000145">
    <property type="protein sequence ID" value="KAJ8392506.1"/>
    <property type="molecule type" value="Genomic_DNA"/>
</dbReference>
<accession>A0AAD7RY20</accession>
<dbReference type="GO" id="GO:0032217">
    <property type="term" value="F:riboflavin transmembrane transporter activity"/>
    <property type="evidence" value="ECO:0007669"/>
    <property type="project" value="TreeGrafter"/>
</dbReference>
<proteinExistence type="inferred from homology"/>
<evidence type="ECO:0000256" key="3">
    <source>
        <dbReference type="ARBA" id="ARBA00023157"/>
    </source>
</evidence>
<evidence type="ECO:0000313" key="7">
    <source>
        <dbReference type="Proteomes" id="UP001221898"/>
    </source>
</evidence>
<feature type="chain" id="PRO_5042071791" description="Folate receptor-like domain-containing protein" evidence="4">
    <location>
        <begin position="20"/>
        <end position="245"/>
    </location>
</feature>
<comment type="similarity">
    <text evidence="1">Belongs to the folate receptor family.</text>
</comment>
<dbReference type="GO" id="GO:0009897">
    <property type="term" value="C:external side of plasma membrane"/>
    <property type="evidence" value="ECO:0007669"/>
    <property type="project" value="TreeGrafter"/>
</dbReference>
<evidence type="ECO:0000259" key="5">
    <source>
        <dbReference type="Pfam" id="PF03024"/>
    </source>
</evidence>
<evidence type="ECO:0000256" key="4">
    <source>
        <dbReference type="SAM" id="SignalP"/>
    </source>
</evidence>
<evidence type="ECO:0000256" key="1">
    <source>
        <dbReference type="ARBA" id="ARBA00007932"/>
    </source>
</evidence>
<dbReference type="PANTHER" id="PTHR10517:SF19">
    <property type="entry name" value="RETBINDIN"/>
    <property type="match status" value="1"/>
</dbReference>
<evidence type="ECO:0000256" key="2">
    <source>
        <dbReference type="ARBA" id="ARBA00022729"/>
    </source>
</evidence>
<comment type="caution">
    <text evidence="6">The sequence shown here is derived from an EMBL/GenBank/DDBJ whole genome shotgun (WGS) entry which is preliminary data.</text>
</comment>